<reference evidence="2 3" key="1">
    <citation type="journal article" date="2020" name="Nature">
        <title>Six reference-quality genomes reveal evolution of bat adaptations.</title>
        <authorList>
            <person name="Jebb D."/>
            <person name="Huang Z."/>
            <person name="Pippel M."/>
            <person name="Hughes G.M."/>
            <person name="Lavrichenko K."/>
            <person name="Devanna P."/>
            <person name="Winkler S."/>
            <person name="Jermiin L.S."/>
            <person name="Skirmuntt E.C."/>
            <person name="Katzourakis A."/>
            <person name="Burkitt-Gray L."/>
            <person name="Ray D.A."/>
            <person name="Sullivan K.A.M."/>
            <person name="Roscito J.G."/>
            <person name="Kirilenko B.M."/>
            <person name="Davalos L.M."/>
            <person name="Corthals A.P."/>
            <person name="Power M.L."/>
            <person name="Jones G."/>
            <person name="Ransome R.D."/>
            <person name="Dechmann D.K.N."/>
            <person name="Locatelli A.G."/>
            <person name="Puechmaille S.J."/>
            <person name="Fedrigo O."/>
            <person name="Jarvis E.D."/>
            <person name="Hiller M."/>
            <person name="Vernes S.C."/>
            <person name="Myers E.W."/>
            <person name="Teeling E.C."/>
        </authorList>
    </citation>
    <scope>NUCLEOTIDE SEQUENCE [LARGE SCALE GENOMIC DNA]</scope>
    <source>
        <strain evidence="2">Bat1K_MPI-CBG_1</strain>
    </source>
</reference>
<comment type="caution">
    <text evidence="2">The sequence shown here is derived from an EMBL/GenBank/DDBJ whole genome shotgun (WGS) entry which is preliminary data.</text>
</comment>
<sequence length="137" mass="14190">MLSRTTSGSPSALPAPPCASHAAVSLPRPVCLITERAHGVARVSGIRGWNPDKVPGFQVLPFFPSPGGALLLLGFIGLGPSGQEPSWEGSGLRSMQECQSPGGLRKSALCGSSTPSEGTDSAARKSGSDSRLRWHQQ</sequence>
<evidence type="ECO:0000313" key="2">
    <source>
        <dbReference type="EMBL" id="KAF6104501.1"/>
    </source>
</evidence>
<name>A0A834E5E7_9CHIR</name>
<feature type="region of interest" description="Disordered" evidence="1">
    <location>
        <begin position="83"/>
        <end position="137"/>
    </location>
</feature>
<dbReference type="AlphaFoldDB" id="A0A834E5E7"/>
<proteinExistence type="predicted"/>
<feature type="compositionally biased region" description="Basic and acidic residues" evidence="1">
    <location>
        <begin position="122"/>
        <end position="137"/>
    </location>
</feature>
<organism evidence="2 3">
    <name type="scientific">Phyllostomus discolor</name>
    <name type="common">pale spear-nosed bat</name>
    <dbReference type="NCBI Taxonomy" id="89673"/>
    <lineage>
        <taxon>Eukaryota</taxon>
        <taxon>Metazoa</taxon>
        <taxon>Chordata</taxon>
        <taxon>Craniata</taxon>
        <taxon>Vertebrata</taxon>
        <taxon>Euteleostomi</taxon>
        <taxon>Mammalia</taxon>
        <taxon>Eutheria</taxon>
        <taxon>Laurasiatheria</taxon>
        <taxon>Chiroptera</taxon>
        <taxon>Yangochiroptera</taxon>
        <taxon>Phyllostomidae</taxon>
        <taxon>Phyllostominae</taxon>
        <taxon>Phyllostomus</taxon>
    </lineage>
</organism>
<dbReference type="Proteomes" id="UP000664940">
    <property type="component" value="Unassembled WGS sequence"/>
</dbReference>
<evidence type="ECO:0000256" key="1">
    <source>
        <dbReference type="SAM" id="MobiDB-lite"/>
    </source>
</evidence>
<evidence type="ECO:0000313" key="3">
    <source>
        <dbReference type="Proteomes" id="UP000664940"/>
    </source>
</evidence>
<feature type="compositionally biased region" description="Polar residues" evidence="1">
    <location>
        <begin position="110"/>
        <end position="119"/>
    </location>
</feature>
<dbReference type="EMBL" id="JABVXQ010000006">
    <property type="protein sequence ID" value="KAF6104501.1"/>
    <property type="molecule type" value="Genomic_DNA"/>
</dbReference>
<gene>
    <name evidence="2" type="ORF">HJG60_011416</name>
</gene>
<accession>A0A834E5E7</accession>
<protein>
    <submittedName>
        <fullName evidence="2">Uncharacterized protein</fullName>
    </submittedName>
</protein>